<dbReference type="EMBL" id="ML119199">
    <property type="protein sequence ID" value="RPB07025.1"/>
    <property type="molecule type" value="Genomic_DNA"/>
</dbReference>
<dbReference type="STRING" id="1392247.A0A3N4KMJ9"/>
<dbReference type="AlphaFoldDB" id="A0A3N4KMJ9"/>
<dbReference type="PANTHER" id="PTHR45786">
    <property type="entry name" value="DNA BINDING PROTEIN-LIKE"/>
    <property type="match status" value="1"/>
</dbReference>
<evidence type="ECO:0000259" key="1">
    <source>
        <dbReference type="Pfam" id="PF14214"/>
    </source>
</evidence>
<accession>A0A3N4KMJ9</accession>
<organism evidence="2 3">
    <name type="scientific">Morchella conica CCBAS932</name>
    <dbReference type="NCBI Taxonomy" id="1392247"/>
    <lineage>
        <taxon>Eukaryota</taxon>
        <taxon>Fungi</taxon>
        <taxon>Dikarya</taxon>
        <taxon>Ascomycota</taxon>
        <taxon>Pezizomycotina</taxon>
        <taxon>Pezizomycetes</taxon>
        <taxon>Pezizales</taxon>
        <taxon>Morchellaceae</taxon>
        <taxon>Morchella</taxon>
    </lineage>
</organism>
<gene>
    <name evidence="2" type="ORF">P167DRAFT_550108</name>
</gene>
<keyword evidence="3" id="KW-1185">Reference proteome</keyword>
<dbReference type="InterPro" id="IPR025476">
    <property type="entry name" value="Helitron_helicase-like"/>
</dbReference>
<proteinExistence type="predicted"/>
<dbReference type="Proteomes" id="UP000277580">
    <property type="component" value="Unassembled WGS sequence"/>
</dbReference>
<reference evidence="2 3" key="1">
    <citation type="journal article" date="2018" name="Nat. Ecol. Evol.">
        <title>Pezizomycetes genomes reveal the molecular basis of ectomycorrhizal truffle lifestyle.</title>
        <authorList>
            <person name="Murat C."/>
            <person name="Payen T."/>
            <person name="Noel B."/>
            <person name="Kuo A."/>
            <person name="Morin E."/>
            <person name="Chen J."/>
            <person name="Kohler A."/>
            <person name="Krizsan K."/>
            <person name="Balestrini R."/>
            <person name="Da Silva C."/>
            <person name="Montanini B."/>
            <person name="Hainaut M."/>
            <person name="Levati E."/>
            <person name="Barry K.W."/>
            <person name="Belfiori B."/>
            <person name="Cichocki N."/>
            <person name="Clum A."/>
            <person name="Dockter R.B."/>
            <person name="Fauchery L."/>
            <person name="Guy J."/>
            <person name="Iotti M."/>
            <person name="Le Tacon F."/>
            <person name="Lindquist E.A."/>
            <person name="Lipzen A."/>
            <person name="Malagnac F."/>
            <person name="Mello A."/>
            <person name="Molinier V."/>
            <person name="Miyauchi S."/>
            <person name="Poulain J."/>
            <person name="Riccioni C."/>
            <person name="Rubini A."/>
            <person name="Sitrit Y."/>
            <person name="Splivallo R."/>
            <person name="Traeger S."/>
            <person name="Wang M."/>
            <person name="Zifcakova L."/>
            <person name="Wipf D."/>
            <person name="Zambonelli A."/>
            <person name="Paolocci F."/>
            <person name="Nowrousian M."/>
            <person name="Ottonello S."/>
            <person name="Baldrian P."/>
            <person name="Spatafora J.W."/>
            <person name="Henrissat B."/>
            <person name="Nagy L.G."/>
            <person name="Aury J.M."/>
            <person name="Wincker P."/>
            <person name="Grigoriev I.V."/>
            <person name="Bonfante P."/>
            <person name="Martin F.M."/>
        </authorList>
    </citation>
    <scope>NUCLEOTIDE SEQUENCE [LARGE SCALE GENOMIC DNA]</scope>
    <source>
        <strain evidence="2 3">CCBAS932</strain>
    </source>
</reference>
<evidence type="ECO:0000313" key="3">
    <source>
        <dbReference type="Proteomes" id="UP000277580"/>
    </source>
</evidence>
<name>A0A3N4KMJ9_9PEZI</name>
<dbReference type="InParanoid" id="A0A3N4KMJ9"/>
<feature type="domain" description="Helitron helicase-like" evidence="1">
    <location>
        <begin position="155"/>
        <end position="316"/>
    </location>
</feature>
<sequence>MMQQGHPTLNISVLERLTQEIQTVNPFISLYKTAKERLEAASSQDGDVGVFLNPQLRLIVESGADKRRHNLPTSNEVAGVIPDEYGESGFRDIVLAHRNPNANRQFSIIDPNHAAYMPLHYVLLYSNGERGWHWGLWLRDELNRRKNLRLQQREFHRYRLHTRATEPMTLFFSQRLFQQYLVDAWAVWDQNKLNWLRLNQANIRADLYNGLADNMRQEDFNPEQTGKRIILPRSYTGGDRYILQLFQDSMAIVGQFGHPSLFVTFTANPKWEEITAELLPAQTAVDRPDLVPRVFHLKQQLLLQEIKRKQIFGRYLGITGPRD</sequence>
<evidence type="ECO:0000313" key="2">
    <source>
        <dbReference type="EMBL" id="RPB07025.1"/>
    </source>
</evidence>
<dbReference type="Pfam" id="PF14214">
    <property type="entry name" value="Helitron_like_N"/>
    <property type="match status" value="1"/>
</dbReference>
<dbReference type="PANTHER" id="PTHR45786:SF74">
    <property type="entry name" value="ATP-DEPENDENT DNA HELICASE"/>
    <property type="match status" value="1"/>
</dbReference>
<dbReference type="OrthoDB" id="5418342at2759"/>
<protein>
    <recommendedName>
        <fullName evidence="1">Helitron helicase-like domain-containing protein</fullName>
    </recommendedName>
</protein>